<evidence type="ECO:0000256" key="3">
    <source>
        <dbReference type="ARBA" id="ARBA00023163"/>
    </source>
</evidence>
<dbReference type="GO" id="GO:0043565">
    <property type="term" value="F:sequence-specific DNA binding"/>
    <property type="evidence" value="ECO:0007669"/>
    <property type="project" value="InterPro"/>
</dbReference>
<evidence type="ECO:0000256" key="1">
    <source>
        <dbReference type="ARBA" id="ARBA00023015"/>
    </source>
</evidence>
<dbReference type="InterPro" id="IPR053142">
    <property type="entry name" value="PchR_regulatory_protein"/>
</dbReference>
<dbReference type="GO" id="GO:0003700">
    <property type="term" value="F:DNA-binding transcription factor activity"/>
    <property type="evidence" value="ECO:0007669"/>
    <property type="project" value="InterPro"/>
</dbReference>
<organism evidence="5 6">
    <name type="scientific">Clostridium kluyveri (strain NBRC 12016)</name>
    <dbReference type="NCBI Taxonomy" id="583346"/>
    <lineage>
        <taxon>Bacteria</taxon>
        <taxon>Bacillati</taxon>
        <taxon>Bacillota</taxon>
        <taxon>Clostridia</taxon>
        <taxon>Eubacteriales</taxon>
        <taxon>Clostridiaceae</taxon>
        <taxon>Clostridium</taxon>
    </lineage>
</organism>
<sequence length="359" mass="41205">MLVCQDMSGVKSMSKNKRAVKELNILMKHHNEYDLLPANHLICDAFSKISQIASQKYIFSIPEEIGHGCFRQISTRQNIIISEFQMCYKYNMDVMGINDNSNVDICFCLEEGIAWKSQAGHRQFKINKGESFISSNRYGIEQTCYYKDCNFNFIGIKIPINRFRKIIMGYKNLTDEIAIEESVGRFSKYVIPPSIRIILHQLLNCPYESAILDMYIEGKLLELLSVYFSEVILQMNQKSDRTFELSRTDRESLMEAKEILHKSISNPPSCASLAQMVYLSESKLAKGFKALFGMPVHTYVIDKRLETALILFEKGETRVSNVANMVGYGNISHFAAAFKKKYGINPGEYVKNLIKQYNK</sequence>
<dbReference type="AlphaFoldDB" id="B9DXA5"/>
<dbReference type="KEGG" id="ckr:CKR_3297"/>
<reference evidence="6" key="1">
    <citation type="submission" date="2005-09" db="EMBL/GenBank/DDBJ databases">
        <title>Complete genome sequence of Clostridium kluyveri and comparative genomics of Clostridia species.</title>
        <authorList>
            <person name="Inui M."/>
            <person name="Nonaka H."/>
            <person name="Shinoda Y."/>
            <person name="Ikenaga Y."/>
            <person name="Abe M."/>
            <person name="Naito K."/>
            <person name="Vertes A.A."/>
            <person name="Yukawa H."/>
        </authorList>
    </citation>
    <scope>NUCLEOTIDE SEQUENCE [LARGE SCALE GENOMIC DNA]</scope>
    <source>
        <strain evidence="6">NBRC 12016</strain>
    </source>
</reference>
<keyword evidence="1" id="KW-0805">Transcription regulation</keyword>
<dbReference type="EMBL" id="AP009049">
    <property type="protein sequence ID" value="BAH08348.1"/>
    <property type="molecule type" value="Genomic_DNA"/>
</dbReference>
<feature type="domain" description="HTH araC/xylS-type" evidence="4">
    <location>
        <begin position="254"/>
        <end position="352"/>
    </location>
</feature>
<dbReference type="Gene3D" id="1.10.10.60">
    <property type="entry name" value="Homeodomain-like"/>
    <property type="match status" value="1"/>
</dbReference>
<dbReference type="SMART" id="SM00342">
    <property type="entry name" value="HTH_ARAC"/>
    <property type="match status" value="1"/>
</dbReference>
<protein>
    <recommendedName>
        <fullName evidence="4">HTH araC/xylS-type domain-containing protein</fullName>
    </recommendedName>
</protein>
<dbReference type="Proteomes" id="UP000007969">
    <property type="component" value="Chromosome"/>
</dbReference>
<evidence type="ECO:0000313" key="6">
    <source>
        <dbReference type="Proteomes" id="UP000007969"/>
    </source>
</evidence>
<dbReference type="HOGENOM" id="CLU_052345_4_3_9"/>
<name>B9DXA5_CLOK1</name>
<evidence type="ECO:0000313" key="5">
    <source>
        <dbReference type="EMBL" id="BAH08348.1"/>
    </source>
</evidence>
<keyword evidence="3" id="KW-0804">Transcription</keyword>
<evidence type="ECO:0000259" key="4">
    <source>
        <dbReference type="PROSITE" id="PS01124"/>
    </source>
</evidence>
<accession>B9DXA5</accession>
<proteinExistence type="predicted"/>
<evidence type="ECO:0000256" key="2">
    <source>
        <dbReference type="ARBA" id="ARBA00023125"/>
    </source>
</evidence>
<dbReference type="PRINTS" id="PR00032">
    <property type="entry name" value="HTHARAC"/>
</dbReference>
<dbReference type="SUPFAM" id="SSF46689">
    <property type="entry name" value="Homeodomain-like"/>
    <property type="match status" value="2"/>
</dbReference>
<dbReference type="InterPro" id="IPR020449">
    <property type="entry name" value="Tscrpt_reg_AraC-type_HTH"/>
</dbReference>
<keyword evidence="2" id="KW-0238">DNA-binding</keyword>
<dbReference type="PROSITE" id="PS01124">
    <property type="entry name" value="HTH_ARAC_FAMILY_2"/>
    <property type="match status" value="1"/>
</dbReference>
<dbReference type="PANTHER" id="PTHR47893:SF1">
    <property type="entry name" value="REGULATORY PROTEIN PCHR"/>
    <property type="match status" value="1"/>
</dbReference>
<dbReference type="InterPro" id="IPR018060">
    <property type="entry name" value="HTH_AraC"/>
</dbReference>
<dbReference type="PANTHER" id="PTHR47893">
    <property type="entry name" value="REGULATORY PROTEIN PCHR"/>
    <property type="match status" value="1"/>
</dbReference>
<dbReference type="Pfam" id="PF12833">
    <property type="entry name" value="HTH_18"/>
    <property type="match status" value="1"/>
</dbReference>
<gene>
    <name evidence="5" type="ordered locus">CKR_3297</name>
</gene>
<dbReference type="InterPro" id="IPR009057">
    <property type="entry name" value="Homeodomain-like_sf"/>
</dbReference>